<dbReference type="InterPro" id="IPR002035">
    <property type="entry name" value="VWF_A"/>
</dbReference>
<feature type="region of interest" description="Disordered" evidence="1">
    <location>
        <begin position="1860"/>
        <end position="1964"/>
    </location>
</feature>
<evidence type="ECO:0000313" key="3">
    <source>
        <dbReference type="EMBL" id="VDD74400.1"/>
    </source>
</evidence>
<feature type="region of interest" description="Disordered" evidence="1">
    <location>
        <begin position="2182"/>
        <end position="2201"/>
    </location>
</feature>
<proteinExistence type="predicted"/>
<feature type="compositionally biased region" description="Basic and acidic residues" evidence="1">
    <location>
        <begin position="1927"/>
        <end position="1936"/>
    </location>
</feature>
<dbReference type="SMART" id="SM00327">
    <property type="entry name" value="VWA"/>
    <property type="match status" value="1"/>
</dbReference>
<dbReference type="SUPFAM" id="SSF53300">
    <property type="entry name" value="vWA-like"/>
    <property type="match status" value="1"/>
</dbReference>
<dbReference type="Gene3D" id="3.40.50.410">
    <property type="entry name" value="von Willebrand factor, type A domain"/>
    <property type="match status" value="1"/>
</dbReference>
<evidence type="ECO:0000259" key="2">
    <source>
        <dbReference type="PROSITE" id="PS50234"/>
    </source>
</evidence>
<dbReference type="OrthoDB" id="6285963at2759"/>
<reference evidence="3 4" key="1">
    <citation type="submission" date="2018-10" db="EMBL/GenBank/DDBJ databases">
        <authorList>
            <consortium name="Pathogen Informatics"/>
        </authorList>
    </citation>
    <scope>NUCLEOTIDE SEQUENCE [LARGE SCALE GENOMIC DNA]</scope>
</reference>
<dbReference type="PROSITE" id="PS50234">
    <property type="entry name" value="VWFA"/>
    <property type="match status" value="1"/>
</dbReference>
<dbReference type="Proteomes" id="UP000267029">
    <property type="component" value="Unassembled WGS sequence"/>
</dbReference>
<dbReference type="EMBL" id="UXSR01000034">
    <property type="protein sequence ID" value="VDD74400.1"/>
    <property type="molecule type" value="Genomic_DNA"/>
</dbReference>
<accession>A0A158QS68</accession>
<protein>
    <recommendedName>
        <fullName evidence="2">VWFA domain-containing protein</fullName>
    </recommendedName>
</protein>
<dbReference type="Pfam" id="PF00092">
    <property type="entry name" value="VWA"/>
    <property type="match status" value="1"/>
</dbReference>
<feature type="domain" description="VWFA" evidence="2">
    <location>
        <begin position="1114"/>
        <end position="1295"/>
    </location>
</feature>
<sequence>MGPCQPDQHRIVKVIAKRPLDCKCKNFVLQKLRMRCGCPKVFKHIYGPCKNAQQVVKLVTLQATSYKKKLDSGELVNSTRCQPVVVSRRERPCGCTENPKVLRKCLPGNLLQVNETKFRFNDTTQTCQKETVSLAFPTVCPAQEKQISKCGGEESGYTASEIVTTWTPIDCICVPKTTEHNFICNCSAKYPARTSVSCKNDSLLETTIVNSRLRGRECIPHVTKSIAQIACPSSLKSSKSHICGENAHKCNVTWFEQAPVNCKCEWRPIKSEVELKRRGLSSFEWRRCPKALELDSKCHRIGPNQYLHQKTVLKYVKDGHDCIPIRETLNNNFTCPDGTQTFRSDCDPMTNMSTEYRVTFKLENCECKKLGNSSRPCVCGCPPTRTHSKCNPETGILETTEETFTPSDCECIKTIKQFEKSVECPGFGGVVLDREEGPCEMDKATGDSYRDVTWTTGDREGCACVQRKHKKRELCHCAPRERKLTRCVDNAKREIKTLRRVLTDEKRCVEKEYDKLSLLVNCPEARVIRSVCDNKTGISTVSKLHPVIEACRCKAQVQIYKAPCRCNPVEKLVQKTPCDNVTCLSTAVYIREVPDRFANGSCSIDKIAEELKCCCPPPQSRRICDPSSGTIRTLVREFRISNGRCLPRLHVTSEMPVICPRNETTHVVTLKSGKMRVLTTRIVREGCKCKKVTGMAITEWKCPNATHSRKCIKSNQDGQFAWQTTLSIWRPSEDKVLTCNHHELHINVTPVSCPLPNVTESLCFFVDSRHGFVRNVTTVATRATGCQCVQEEPSTTLEVCNCSLPVTQTICDKEKGIITEKVIHYNISSDRSRCIPRETTHKWQNVCFPPTFVLRETTACVNGVFFKVYVKRLRDGCRCRTKAKRVAFPCDCPKPSLKSTCLDDGITQLTHTIRHTRKHLNGPCDYEESYVKKITSCGSLPAEELQPGRDYTIRHDGLNNTRSVFHVYPCGAGGSSCRQRVIKVSVARAADGCRCVVRREESMEACCCNKEGLQSDSIKPEKLQWEECDSSDHAVSVKQQRIWRLIDGECWPLTFTISTPLMCSNREIERPAGACINDKQRFIVSKSVRDGCHCKVVKSVVYKPCLCQTVSAAEVIFIVDESVSSRIPQYSRWVRDILKLTIRTFKSTHNDTSTFRFAVIKYSSDPSIAFNLGQYEDSAPMLSHLEQLNYEGKLSNLGKALDLTKREVLPRVRAGILSFIYIISDGVNDKSADASSIAAELAGAGVQVYAVGVGADARGQAFLQSLTSRPRIGHFVAFSVERKVETLSDWLIKSLCIKSCPENTQSRSTCSRDTGCLGLIYERSFKYNTDLGKCVGFSKRRPYRCCCLESPREEKKCVNGSLIAIKELWKLKTSKTGVSVCQHYKIEQDLTGELLRGCPSEEVHQGTCSSEGVRTDVTVKRTVENCECKVTRQEVTKRCLCDAKTREEKQCIGDNIVSLITRKEVLSVDGQCKEEEKVLKKTICCLAPRNTRQEDKCINRDTRVTSEISVYYAEDKRSCVTKTVRSYEPIDCPTKSALFKSECGHIGNDTNHLIESNHISDPNLLVSRVESVSWRLDDCQCQPIRRWEFEACGCREIEKQVVQECHDEQGILIVYKQNYVLSVAAANQTYNGPDAIGKRFNELNQASCRSVFSGRTISQTVCPDAAITRGPCLYDDDEKRAFQKLETRTWKREGCTCKQLPINATSELCGCRRKIWTQKRCSKNSKDMGAVLVVYHIRERLVRTSHGPVCKVDMKVQKHPIKCPLPQVHYSNCSNGEMTVTIELVSLKDCECVTTSHSRKLRCLEITMDRKELLPRKPEGKSQPELPTNESSLDFKRLREKLARLGLPVIYERLNESKVKEYEPQGPKPDADMGGKSNFHKSSPLNAAKHRLRRYKPLKVPSQEETGRSKTPGESPVLEPRMAMPKKQPDPSEKLKHVQQPMEPGTVEQAQNKPEKPHRRTKRPGRRVINFIECVDLLPTQECIELDKGPNSKCDEQGRVRDELCHFPINQTEFTMQEAEANNCLVTDLRYGKKYHLKTLKNSGLNRCKRICTSDPRCLGFDFYVPLSDEMHGSCHLSKVDRPTLQRRLNVNELQIGATAKDLLRMKSKRCIHFRRVFNQPTPLPTLNYLSNCTCENLKSEHPLSRSIHSAGKGHLVGRMHCVKKAESIHINWQGLLTCEPPKKPQPSTKAKDVNATTNSTDSASVGPCVDLKPTDWCEEVAKTGACKQKSFRAVCGGTCGTCICKRNYRYFGKCLPSGRMTVVKIIHSRNLYHGRCTATKVVHVVPCEVCPSQPYELIQPCDRRTETLAVIRVSPLLNSSHPTRCKLKLEKKSLSCAGCTFAGGYGIERKGVSECKKLPSGKHRLAVRTEYLVNESGCCVVKSSYRFFACLGCPERRISFSQCENGWQLKTVAFFTRPLTGKYADENRRIPVSACIKRVVSTKEPCISTGDNRSSCCTDLLGWKACEEYKLSGRCSTNPEVALRLCAKHCNFC</sequence>
<dbReference type="InterPro" id="IPR050525">
    <property type="entry name" value="ECM_Assembly_Org"/>
</dbReference>
<feature type="compositionally biased region" description="Basic residues" evidence="1">
    <location>
        <begin position="1888"/>
        <end position="1897"/>
    </location>
</feature>
<gene>
    <name evidence="3" type="ORF">MCOS_LOCUS403</name>
</gene>
<dbReference type="InterPro" id="IPR036465">
    <property type="entry name" value="vWFA_dom_sf"/>
</dbReference>
<name>A0A158QS68_MESCO</name>
<organism evidence="3 4">
    <name type="scientific">Mesocestoides corti</name>
    <name type="common">Flatworm</name>
    <dbReference type="NCBI Taxonomy" id="53468"/>
    <lineage>
        <taxon>Eukaryota</taxon>
        <taxon>Metazoa</taxon>
        <taxon>Spiralia</taxon>
        <taxon>Lophotrochozoa</taxon>
        <taxon>Platyhelminthes</taxon>
        <taxon>Cestoda</taxon>
        <taxon>Eucestoda</taxon>
        <taxon>Cyclophyllidea</taxon>
        <taxon>Mesocestoididae</taxon>
        <taxon>Mesocestoides</taxon>
    </lineage>
</organism>
<dbReference type="CDD" id="cd01450">
    <property type="entry name" value="vWFA_subfamily_ECM"/>
    <property type="match status" value="1"/>
</dbReference>
<dbReference type="STRING" id="53468.A0A158QS68"/>
<evidence type="ECO:0000256" key="1">
    <source>
        <dbReference type="SAM" id="MobiDB-lite"/>
    </source>
</evidence>
<feature type="compositionally biased region" description="Basic and acidic residues" evidence="1">
    <location>
        <begin position="1860"/>
        <end position="1873"/>
    </location>
</feature>
<evidence type="ECO:0000313" key="4">
    <source>
        <dbReference type="Proteomes" id="UP000267029"/>
    </source>
</evidence>
<keyword evidence="4" id="KW-1185">Reference proteome</keyword>
<dbReference type="PANTHER" id="PTHR24020">
    <property type="entry name" value="COLLAGEN ALPHA"/>
    <property type="match status" value="1"/>
</dbReference>
<dbReference type="PANTHER" id="PTHR24020:SF87">
    <property type="entry name" value="COLLAGEN ALPHA-1(VI) CHAIN-LIKE"/>
    <property type="match status" value="1"/>
</dbReference>